<protein>
    <submittedName>
        <fullName evidence="4">WxL domain surface cell wall-binding</fullName>
    </submittedName>
</protein>
<dbReference type="InterPro" id="IPR027994">
    <property type="entry name" value="WxL_dom"/>
</dbReference>
<keyword evidence="2" id="KW-0732">Signal</keyword>
<accession>A0A1H9PWQ7</accession>
<dbReference type="OrthoDB" id="2339326at2"/>
<evidence type="ECO:0000313" key="4">
    <source>
        <dbReference type="EMBL" id="SER52612.1"/>
    </source>
</evidence>
<feature type="compositionally biased region" description="Low complexity" evidence="1">
    <location>
        <begin position="40"/>
        <end position="51"/>
    </location>
</feature>
<dbReference type="STRING" id="142588.SAMN04488559_101195"/>
<feature type="compositionally biased region" description="Polar residues" evidence="1">
    <location>
        <begin position="52"/>
        <end position="67"/>
    </location>
</feature>
<reference evidence="4 5" key="1">
    <citation type="submission" date="2016-10" db="EMBL/GenBank/DDBJ databases">
        <authorList>
            <person name="de Groot N.N."/>
        </authorList>
    </citation>
    <scope>NUCLEOTIDE SEQUENCE [LARGE SCALE GENOMIC DNA]</scope>
    <source>
        <strain evidence="4 5">DSM 13760</strain>
    </source>
</reference>
<dbReference type="EMBL" id="FOHA01000001">
    <property type="protein sequence ID" value="SER52612.1"/>
    <property type="molecule type" value="Genomic_DNA"/>
</dbReference>
<dbReference type="Proteomes" id="UP000198948">
    <property type="component" value="Unassembled WGS sequence"/>
</dbReference>
<feature type="domain" description="WxL" evidence="3">
    <location>
        <begin position="31"/>
        <end position="248"/>
    </location>
</feature>
<dbReference type="Pfam" id="PF13731">
    <property type="entry name" value="WxL"/>
    <property type="match status" value="1"/>
</dbReference>
<evidence type="ECO:0000256" key="2">
    <source>
        <dbReference type="SAM" id="SignalP"/>
    </source>
</evidence>
<evidence type="ECO:0000259" key="3">
    <source>
        <dbReference type="Pfam" id="PF13731"/>
    </source>
</evidence>
<evidence type="ECO:0000313" key="5">
    <source>
        <dbReference type="Proteomes" id="UP000198948"/>
    </source>
</evidence>
<dbReference type="AlphaFoldDB" id="A0A1H9PWQ7"/>
<name>A0A1H9PWQ7_9LACT</name>
<feature type="region of interest" description="Disordered" evidence="1">
    <location>
        <begin position="40"/>
        <end position="78"/>
    </location>
</feature>
<proteinExistence type="predicted"/>
<gene>
    <name evidence="4" type="ORF">SAMN04488559_101195</name>
</gene>
<keyword evidence="5" id="KW-1185">Reference proteome</keyword>
<dbReference type="RefSeq" id="WP_092649346.1">
    <property type="nucleotide sequence ID" value="NZ_FOHA01000001.1"/>
</dbReference>
<feature type="signal peptide" evidence="2">
    <location>
        <begin position="1"/>
        <end position="27"/>
    </location>
</feature>
<evidence type="ECO:0000256" key="1">
    <source>
        <dbReference type="SAM" id="MobiDB-lite"/>
    </source>
</evidence>
<organism evidence="4 5">
    <name type="scientific">Isobaculum melis</name>
    <dbReference type="NCBI Taxonomy" id="142588"/>
    <lineage>
        <taxon>Bacteria</taxon>
        <taxon>Bacillati</taxon>
        <taxon>Bacillota</taxon>
        <taxon>Bacilli</taxon>
        <taxon>Lactobacillales</taxon>
        <taxon>Carnobacteriaceae</taxon>
        <taxon>Isobaculum</taxon>
    </lineage>
</organism>
<sequence>MKKKVTLLLVSATLLGGFLVNSHSASAEIAGTMNSITDVTFTQDTTPTNPVSPTDPNTPVSPVNPTDPNDPHTPGTAGPLSIDYVSNFHFGSKIINDEDMIYYAKLDNVLQAGSVVQVPNFAQITDKRGLNAGWKLTVKQNGQFKTTDGNDTELVNAQLKMVKATTNSLLSPTLAPVTLPASLDPTGTNSSTIATALPVTGMGTWTMAFGADNTAGVEGVSLHVPLTTSKVKDVAYRTSLTWNLEDAP</sequence>
<feature type="chain" id="PRO_5011509059" evidence="2">
    <location>
        <begin position="28"/>
        <end position="248"/>
    </location>
</feature>